<dbReference type="CDD" id="cd16917">
    <property type="entry name" value="HATPase_UhpB-NarQ-NarX-like"/>
    <property type="match status" value="1"/>
</dbReference>
<keyword evidence="9" id="KW-0812">Transmembrane</keyword>
<dbReference type="Pfam" id="PF07730">
    <property type="entry name" value="HisKA_3"/>
    <property type="match status" value="1"/>
</dbReference>
<feature type="transmembrane region" description="Helical" evidence="9">
    <location>
        <begin position="169"/>
        <end position="190"/>
    </location>
</feature>
<dbReference type="GO" id="GO:0046983">
    <property type="term" value="F:protein dimerization activity"/>
    <property type="evidence" value="ECO:0007669"/>
    <property type="project" value="InterPro"/>
</dbReference>
<evidence type="ECO:0000256" key="1">
    <source>
        <dbReference type="ARBA" id="ARBA00000085"/>
    </source>
</evidence>
<evidence type="ECO:0000313" key="11">
    <source>
        <dbReference type="EMBL" id="QYZ68565.1"/>
    </source>
</evidence>
<evidence type="ECO:0000256" key="8">
    <source>
        <dbReference type="ARBA" id="ARBA00023012"/>
    </source>
</evidence>
<evidence type="ECO:0000313" key="12">
    <source>
        <dbReference type="Proteomes" id="UP000826300"/>
    </source>
</evidence>
<dbReference type="GO" id="GO:0016020">
    <property type="term" value="C:membrane"/>
    <property type="evidence" value="ECO:0007669"/>
    <property type="project" value="InterPro"/>
</dbReference>
<keyword evidence="4" id="KW-0808">Transferase</keyword>
<evidence type="ECO:0000256" key="6">
    <source>
        <dbReference type="ARBA" id="ARBA00022777"/>
    </source>
</evidence>
<keyword evidence="5" id="KW-0547">Nucleotide-binding</keyword>
<keyword evidence="3" id="KW-0597">Phosphoprotein</keyword>
<evidence type="ECO:0000256" key="7">
    <source>
        <dbReference type="ARBA" id="ARBA00022840"/>
    </source>
</evidence>
<organism evidence="11 12">
    <name type="scientific">Neotabrizicola shimadae</name>
    <dbReference type="NCBI Taxonomy" id="2807096"/>
    <lineage>
        <taxon>Bacteria</taxon>
        <taxon>Pseudomonadati</taxon>
        <taxon>Pseudomonadota</taxon>
        <taxon>Alphaproteobacteria</taxon>
        <taxon>Rhodobacterales</taxon>
        <taxon>Paracoccaceae</taxon>
        <taxon>Neotabrizicola</taxon>
    </lineage>
</organism>
<dbReference type="Gene3D" id="1.20.5.1930">
    <property type="match status" value="1"/>
</dbReference>
<evidence type="ECO:0000256" key="2">
    <source>
        <dbReference type="ARBA" id="ARBA00012438"/>
    </source>
</evidence>
<feature type="domain" description="Signal transduction histidine kinase subgroup 3 dimerisation and phosphoacceptor" evidence="10">
    <location>
        <begin position="233"/>
        <end position="291"/>
    </location>
</feature>
<dbReference type="EMBL" id="CP069370">
    <property type="protein sequence ID" value="QYZ68565.1"/>
    <property type="molecule type" value="Genomic_DNA"/>
</dbReference>
<evidence type="ECO:0000256" key="3">
    <source>
        <dbReference type="ARBA" id="ARBA00022553"/>
    </source>
</evidence>
<dbReference type="PANTHER" id="PTHR24421">
    <property type="entry name" value="NITRATE/NITRITE SENSOR PROTEIN NARX-RELATED"/>
    <property type="match status" value="1"/>
</dbReference>
<dbReference type="SUPFAM" id="SSF55874">
    <property type="entry name" value="ATPase domain of HSP90 chaperone/DNA topoisomerase II/histidine kinase"/>
    <property type="match status" value="1"/>
</dbReference>
<dbReference type="InterPro" id="IPR050482">
    <property type="entry name" value="Sensor_HK_TwoCompSys"/>
</dbReference>
<dbReference type="AlphaFoldDB" id="A0A8G0ZTV9"/>
<dbReference type="Gene3D" id="3.30.565.10">
    <property type="entry name" value="Histidine kinase-like ATPase, C-terminal domain"/>
    <property type="match status" value="1"/>
</dbReference>
<keyword evidence="8" id="KW-0902">Two-component regulatory system</keyword>
<dbReference type="RefSeq" id="WP_220660788.1">
    <property type="nucleotide sequence ID" value="NZ_CP069370.1"/>
</dbReference>
<protein>
    <recommendedName>
        <fullName evidence="2">histidine kinase</fullName>
        <ecNumber evidence="2">2.7.13.3</ecNumber>
    </recommendedName>
</protein>
<dbReference type="Proteomes" id="UP000826300">
    <property type="component" value="Chromosome"/>
</dbReference>
<gene>
    <name evidence="11" type="ORF">JO391_12320</name>
</gene>
<keyword evidence="9" id="KW-0472">Membrane</keyword>
<dbReference type="GO" id="GO:0005524">
    <property type="term" value="F:ATP binding"/>
    <property type="evidence" value="ECO:0007669"/>
    <property type="project" value="UniProtKB-KW"/>
</dbReference>
<evidence type="ECO:0000256" key="4">
    <source>
        <dbReference type="ARBA" id="ARBA00022679"/>
    </source>
</evidence>
<accession>A0A8G0ZTV9</accession>
<reference evidence="11" key="1">
    <citation type="submission" date="2021-02" db="EMBL/GenBank/DDBJ databases">
        <title>Rhodobacter shimadae sp. nov., an aerobic anoxygenic phototrophic bacterium isolated from a hot spring.</title>
        <authorList>
            <person name="Muramatsu S."/>
            <person name="Haruta S."/>
            <person name="Hirose S."/>
            <person name="Hanada S."/>
        </authorList>
    </citation>
    <scope>NUCLEOTIDE SEQUENCE</scope>
    <source>
        <strain evidence="11">N10</strain>
    </source>
</reference>
<comment type="catalytic activity">
    <reaction evidence="1">
        <text>ATP + protein L-histidine = ADP + protein N-phospho-L-histidine.</text>
        <dbReference type="EC" id="2.7.13.3"/>
    </reaction>
</comment>
<name>A0A8G0ZTV9_9RHOB</name>
<dbReference type="KEGG" id="nsm:JO391_12320"/>
<proteinExistence type="predicted"/>
<dbReference type="InterPro" id="IPR011712">
    <property type="entry name" value="Sig_transdc_His_kin_sub3_dim/P"/>
</dbReference>
<dbReference type="GO" id="GO:0000155">
    <property type="term" value="F:phosphorelay sensor kinase activity"/>
    <property type="evidence" value="ECO:0007669"/>
    <property type="project" value="InterPro"/>
</dbReference>
<evidence type="ECO:0000256" key="5">
    <source>
        <dbReference type="ARBA" id="ARBA00022741"/>
    </source>
</evidence>
<evidence type="ECO:0000256" key="9">
    <source>
        <dbReference type="SAM" id="Phobius"/>
    </source>
</evidence>
<dbReference type="EC" id="2.7.13.3" evidence="2"/>
<sequence length="434" mass="47280">MLLATVLVGYWVWARIEETVVRNTANATALYMESSVAPLTQDLSTQERLSQESRAEIARLLSETALGRRVVSFKIWRPGGLLVDASNEEIVGQSFPVTENLRLAWQGEVRADFEDTVDVEDRAEAALGVPLLEIYSPIHETGTGRVIAVAEFYEIATQLEQDLRRARTMSWLAVAAVMAAIFGSLFVIVLKGSRTIDRQILALQDLSARNVSLRLRIQSAAGRATQMGDLTLRRIGADLHDGPAQLMGFAALRLDALRKRLTTEEARAELDAVEKAVKDAIVEIRTIARGVSLPDIGRRSVEEIVRDLAEAHGGRTGQPVAVSVDWDGSAEVSEPVKICLYRVVQEGLTNGWRHGGGRGQEVRLLLKDWVIRVAVLDRGPGFAELPPARGEDDDDMGLAGLADRVESLGGRLELENRTDGPGAALVVTLDLGGL</sequence>
<evidence type="ECO:0000259" key="10">
    <source>
        <dbReference type="Pfam" id="PF07730"/>
    </source>
</evidence>
<keyword evidence="12" id="KW-1185">Reference proteome</keyword>
<dbReference type="InterPro" id="IPR036890">
    <property type="entry name" value="HATPase_C_sf"/>
</dbReference>
<keyword evidence="7" id="KW-0067">ATP-binding</keyword>
<dbReference type="PANTHER" id="PTHR24421:SF10">
    <property type="entry name" value="NITRATE_NITRITE SENSOR PROTEIN NARQ"/>
    <property type="match status" value="1"/>
</dbReference>
<keyword evidence="6 11" id="KW-0418">Kinase</keyword>
<keyword evidence="9" id="KW-1133">Transmembrane helix</keyword>